<evidence type="ECO:0000256" key="1">
    <source>
        <dbReference type="ARBA" id="ARBA00023015"/>
    </source>
</evidence>
<dbReference type="Gene3D" id="3.40.50.1360">
    <property type="match status" value="1"/>
</dbReference>
<dbReference type="SUPFAM" id="SSF46785">
    <property type="entry name" value="Winged helix' DNA-binding domain"/>
    <property type="match status" value="1"/>
</dbReference>
<dbReference type="EMBL" id="SZPZ01000004">
    <property type="protein sequence ID" value="TKK76792.1"/>
    <property type="molecule type" value="Genomic_DNA"/>
</dbReference>
<dbReference type="SUPFAM" id="SSF100950">
    <property type="entry name" value="NagB/RpiA/CoA transferase-like"/>
    <property type="match status" value="1"/>
</dbReference>
<dbReference type="InterPro" id="IPR001034">
    <property type="entry name" value="DeoR_HTH"/>
</dbReference>
<dbReference type="OrthoDB" id="7688673at2"/>
<evidence type="ECO:0000259" key="4">
    <source>
        <dbReference type="PROSITE" id="PS51000"/>
    </source>
</evidence>
<keyword evidence="3" id="KW-0804">Transcription</keyword>
<organism evidence="5 6">
    <name type="scientific">Kribbella jiaozuonensis</name>
    <dbReference type="NCBI Taxonomy" id="2575441"/>
    <lineage>
        <taxon>Bacteria</taxon>
        <taxon>Bacillati</taxon>
        <taxon>Actinomycetota</taxon>
        <taxon>Actinomycetes</taxon>
        <taxon>Propionibacteriales</taxon>
        <taxon>Kribbellaceae</taxon>
        <taxon>Kribbella</taxon>
    </lineage>
</organism>
<dbReference type="InterPro" id="IPR050313">
    <property type="entry name" value="Carb_Metab_HTH_regulators"/>
</dbReference>
<dbReference type="GO" id="GO:0003700">
    <property type="term" value="F:DNA-binding transcription factor activity"/>
    <property type="evidence" value="ECO:0007669"/>
    <property type="project" value="InterPro"/>
</dbReference>
<evidence type="ECO:0000256" key="2">
    <source>
        <dbReference type="ARBA" id="ARBA00023125"/>
    </source>
</evidence>
<evidence type="ECO:0000313" key="5">
    <source>
        <dbReference type="EMBL" id="TKK76792.1"/>
    </source>
</evidence>
<dbReference type="GO" id="GO:0003677">
    <property type="term" value="F:DNA binding"/>
    <property type="evidence" value="ECO:0007669"/>
    <property type="project" value="UniProtKB-KW"/>
</dbReference>
<dbReference type="Proteomes" id="UP000305836">
    <property type="component" value="Unassembled WGS sequence"/>
</dbReference>
<dbReference type="InterPro" id="IPR037171">
    <property type="entry name" value="NagB/RpiA_transferase-like"/>
</dbReference>
<dbReference type="AlphaFoldDB" id="A0A4U3LMI2"/>
<dbReference type="PROSITE" id="PS51000">
    <property type="entry name" value="HTH_DEOR_2"/>
    <property type="match status" value="1"/>
</dbReference>
<evidence type="ECO:0000256" key="3">
    <source>
        <dbReference type="ARBA" id="ARBA00023163"/>
    </source>
</evidence>
<dbReference type="SMART" id="SM01134">
    <property type="entry name" value="DeoRC"/>
    <property type="match status" value="1"/>
</dbReference>
<dbReference type="Gene3D" id="1.10.10.10">
    <property type="entry name" value="Winged helix-like DNA-binding domain superfamily/Winged helix DNA-binding domain"/>
    <property type="match status" value="1"/>
</dbReference>
<accession>A0A4U3LMI2</accession>
<dbReference type="PANTHER" id="PTHR30363:SF44">
    <property type="entry name" value="AGA OPERON TRANSCRIPTIONAL REPRESSOR-RELATED"/>
    <property type="match status" value="1"/>
</dbReference>
<proteinExistence type="predicted"/>
<evidence type="ECO:0000313" key="6">
    <source>
        <dbReference type="Proteomes" id="UP000305836"/>
    </source>
</evidence>
<dbReference type="PROSITE" id="PS00894">
    <property type="entry name" value="HTH_DEOR_1"/>
    <property type="match status" value="1"/>
</dbReference>
<reference evidence="5 6" key="1">
    <citation type="submission" date="2019-04" db="EMBL/GenBank/DDBJ databases">
        <title>Kribbella sp. NEAU-THZ 27 nov., a novel actinomycete isolated from soil.</title>
        <authorList>
            <person name="Duan L."/>
        </authorList>
    </citation>
    <scope>NUCLEOTIDE SEQUENCE [LARGE SCALE GENOMIC DNA]</scope>
    <source>
        <strain evidence="6">NEAU-THZ27</strain>
    </source>
</reference>
<keyword evidence="1" id="KW-0805">Transcription regulation</keyword>
<dbReference type="Pfam" id="PF00455">
    <property type="entry name" value="DeoRC"/>
    <property type="match status" value="1"/>
</dbReference>
<dbReference type="InterPro" id="IPR014036">
    <property type="entry name" value="DeoR-like_C"/>
</dbReference>
<dbReference type="SMART" id="SM00420">
    <property type="entry name" value="HTH_DEOR"/>
    <property type="match status" value="1"/>
</dbReference>
<dbReference type="InterPro" id="IPR036388">
    <property type="entry name" value="WH-like_DNA-bd_sf"/>
</dbReference>
<keyword evidence="2" id="KW-0238">DNA-binding</keyword>
<sequence>MSTAALSSMRSCQPSVPSPRRAQRLVEILDLLTTRGPMSVDALCNELRVSPATLRRDMTHLEDQSLVIRTRGGARANTGRELPVRLRDTKEPQAKRAIAITAAALVPVNRPLAVAIGGGSTAAEVARELGRRRRLTIVTNALTTAVAVAARPNLQVIMTGGVIRASSLELVGSLAETTFNGISVNLAILGADGVSATHGVTTHDHTEARTNHAMVTHAHRLMVVADSSKIGRTTVAKVADASAIDVLVTDASADPRELAALAELGVTVHVTPSRRRTQCRSSSAAGRRRTR</sequence>
<dbReference type="InterPro" id="IPR018356">
    <property type="entry name" value="Tscrpt_reg_HTH_DeoR_CS"/>
</dbReference>
<comment type="caution">
    <text evidence="5">The sequence shown here is derived from an EMBL/GenBank/DDBJ whole genome shotgun (WGS) entry which is preliminary data.</text>
</comment>
<keyword evidence="6" id="KW-1185">Reference proteome</keyword>
<gene>
    <name evidence="5" type="ORF">FDA38_31115</name>
</gene>
<dbReference type="RefSeq" id="WP_137257656.1">
    <property type="nucleotide sequence ID" value="NZ_JBHSPQ010000003.1"/>
</dbReference>
<protein>
    <submittedName>
        <fullName evidence="5">DeoR/GlpR transcriptional regulator</fullName>
    </submittedName>
</protein>
<dbReference type="PANTHER" id="PTHR30363">
    <property type="entry name" value="HTH-TYPE TRANSCRIPTIONAL REGULATOR SRLR-RELATED"/>
    <property type="match status" value="1"/>
</dbReference>
<dbReference type="Pfam" id="PF08220">
    <property type="entry name" value="HTH_DeoR"/>
    <property type="match status" value="1"/>
</dbReference>
<feature type="domain" description="HTH deoR-type" evidence="4">
    <location>
        <begin position="21"/>
        <end position="76"/>
    </location>
</feature>
<name>A0A4U3LMI2_9ACTN</name>
<dbReference type="InterPro" id="IPR036390">
    <property type="entry name" value="WH_DNA-bd_sf"/>
</dbReference>
<dbReference type="PRINTS" id="PR00037">
    <property type="entry name" value="HTHLACR"/>
</dbReference>